<proteinExistence type="predicted"/>
<protein>
    <submittedName>
        <fullName evidence="1">Uncharacterized protein</fullName>
    </submittedName>
</protein>
<name>A0AAP0NUW1_9MAGN</name>
<keyword evidence="2" id="KW-1185">Reference proteome</keyword>
<dbReference type="AlphaFoldDB" id="A0AAP0NUW1"/>
<gene>
    <name evidence="1" type="ORF">Scep_017307</name>
</gene>
<evidence type="ECO:0000313" key="2">
    <source>
        <dbReference type="Proteomes" id="UP001419268"/>
    </source>
</evidence>
<sequence length="108" mass="11721">MTFELCADSHENDSIQSQPGRYRYTLNASLAFYFSSLRVASCMIQGSHAYALEFSQSDSKFPAGCDWDDLKSLAMVEAPAAVALAVLAATIRSACGWFCVACFFPAIS</sequence>
<accession>A0AAP0NUW1</accession>
<evidence type="ECO:0000313" key="1">
    <source>
        <dbReference type="EMBL" id="KAK9119214.1"/>
    </source>
</evidence>
<dbReference type="Proteomes" id="UP001419268">
    <property type="component" value="Unassembled WGS sequence"/>
</dbReference>
<dbReference type="EMBL" id="JBBNAG010000007">
    <property type="protein sequence ID" value="KAK9119214.1"/>
    <property type="molecule type" value="Genomic_DNA"/>
</dbReference>
<reference evidence="1 2" key="1">
    <citation type="submission" date="2024-01" db="EMBL/GenBank/DDBJ databases">
        <title>Genome assemblies of Stephania.</title>
        <authorList>
            <person name="Yang L."/>
        </authorList>
    </citation>
    <scope>NUCLEOTIDE SEQUENCE [LARGE SCALE GENOMIC DNA]</scope>
    <source>
        <strain evidence="1">JXDWG</strain>
        <tissue evidence="1">Leaf</tissue>
    </source>
</reference>
<organism evidence="1 2">
    <name type="scientific">Stephania cephalantha</name>
    <dbReference type="NCBI Taxonomy" id="152367"/>
    <lineage>
        <taxon>Eukaryota</taxon>
        <taxon>Viridiplantae</taxon>
        <taxon>Streptophyta</taxon>
        <taxon>Embryophyta</taxon>
        <taxon>Tracheophyta</taxon>
        <taxon>Spermatophyta</taxon>
        <taxon>Magnoliopsida</taxon>
        <taxon>Ranunculales</taxon>
        <taxon>Menispermaceae</taxon>
        <taxon>Menispermoideae</taxon>
        <taxon>Cissampelideae</taxon>
        <taxon>Stephania</taxon>
    </lineage>
</organism>
<comment type="caution">
    <text evidence="1">The sequence shown here is derived from an EMBL/GenBank/DDBJ whole genome shotgun (WGS) entry which is preliminary data.</text>
</comment>